<reference evidence="1" key="2">
    <citation type="journal article" date="2022" name="New Phytol.">
        <title>Evolutionary transition to the ectomycorrhizal habit in the genomes of a hyperdiverse lineage of mushroom-forming fungi.</title>
        <authorList>
            <person name="Looney B."/>
            <person name="Miyauchi S."/>
            <person name="Morin E."/>
            <person name="Drula E."/>
            <person name="Courty P.E."/>
            <person name="Kohler A."/>
            <person name="Kuo A."/>
            <person name="LaButti K."/>
            <person name="Pangilinan J."/>
            <person name="Lipzen A."/>
            <person name="Riley R."/>
            <person name="Andreopoulos W."/>
            <person name="He G."/>
            <person name="Johnson J."/>
            <person name="Nolan M."/>
            <person name="Tritt A."/>
            <person name="Barry K.W."/>
            <person name="Grigoriev I.V."/>
            <person name="Nagy L.G."/>
            <person name="Hibbett D."/>
            <person name="Henrissat B."/>
            <person name="Matheny P.B."/>
            <person name="Labbe J."/>
            <person name="Martin F.M."/>
        </authorList>
    </citation>
    <scope>NUCLEOTIDE SEQUENCE</scope>
    <source>
        <strain evidence="1">HHB10654</strain>
    </source>
</reference>
<keyword evidence="2" id="KW-1185">Reference proteome</keyword>
<comment type="caution">
    <text evidence="1">The sequence shown here is derived from an EMBL/GenBank/DDBJ whole genome shotgun (WGS) entry which is preliminary data.</text>
</comment>
<organism evidence="1 2">
    <name type="scientific">Artomyces pyxidatus</name>
    <dbReference type="NCBI Taxonomy" id="48021"/>
    <lineage>
        <taxon>Eukaryota</taxon>
        <taxon>Fungi</taxon>
        <taxon>Dikarya</taxon>
        <taxon>Basidiomycota</taxon>
        <taxon>Agaricomycotina</taxon>
        <taxon>Agaricomycetes</taxon>
        <taxon>Russulales</taxon>
        <taxon>Auriscalpiaceae</taxon>
        <taxon>Artomyces</taxon>
    </lineage>
</organism>
<evidence type="ECO:0000313" key="2">
    <source>
        <dbReference type="Proteomes" id="UP000814140"/>
    </source>
</evidence>
<proteinExistence type="predicted"/>
<protein>
    <submittedName>
        <fullName evidence="1">Uncharacterized protein</fullName>
    </submittedName>
</protein>
<sequence length="75" mass="8173">MWLDHVEVCSDHLAPRAEHICDRALRVLRLQAQACWYGTRVSSVGIHGLIDPEGSADVHAPSFAPASTRSHISNG</sequence>
<accession>A0ACB8SH66</accession>
<gene>
    <name evidence="1" type="ORF">BV25DRAFT_1832861</name>
</gene>
<dbReference type="EMBL" id="MU277279">
    <property type="protein sequence ID" value="KAI0055783.1"/>
    <property type="molecule type" value="Genomic_DNA"/>
</dbReference>
<name>A0ACB8SH66_9AGAM</name>
<dbReference type="Proteomes" id="UP000814140">
    <property type="component" value="Unassembled WGS sequence"/>
</dbReference>
<evidence type="ECO:0000313" key="1">
    <source>
        <dbReference type="EMBL" id="KAI0055783.1"/>
    </source>
</evidence>
<reference evidence="1" key="1">
    <citation type="submission" date="2021-03" db="EMBL/GenBank/DDBJ databases">
        <authorList>
            <consortium name="DOE Joint Genome Institute"/>
            <person name="Ahrendt S."/>
            <person name="Looney B.P."/>
            <person name="Miyauchi S."/>
            <person name="Morin E."/>
            <person name="Drula E."/>
            <person name="Courty P.E."/>
            <person name="Chicoki N."/>
            <person name="Fauchery L."/>
            <person name="Kohler A."/>
            <person name="Kuo A."/>
            <person name="Labutti K."/>
            <person name="Pangilinan J."/>
            <person name="Lipzen A."/>
            <person name="Riley R."/>
            <person name="Andreopoulos W."/>
            <person name="He G."/>
            <person name="Johnson J."/>
            <person name="Barry K.W."/>
            <person name="Grigoriev I.V."/>
            <person name="Nagy L."/>
            <person name="Hibbett D."/>
            <person name="Henrissat B."/>
            <person name="Matheny P.B."/>
            <person name="Labbe J."/>
            <person name="Martin F."/>
        </authorList>
    </citation>
    <scope>NUCLEOTIDE SEQUENCE</scope>
    <source>
        <strain evidence="1">HHB10654</strain>
    </source>
</reference>